<dbReference type="OrthoDB" id="9803188at2"/>
<sequence>MTMNNDIKEYRTPNGQIRYRFSIYAGKNATTGNSVQIRKQGMKSLAIAEKTYQKIQEKIENGEYSGYAKSHYKVSKFYELWFANYKQTVKESTWNNVNQYFENHILKDLGNIYLDKLTPIQCQKIVNQWFASCGYATFNALCTYSKKMLDYAVQIDAIKKNPMRKVYKPKKKSIERDFTDFYSKNELINFLNVCKKYKPLKVYTMFHLLAYTGLRVGEALALQWSDINLKDGTLKVSKTLSKGKHNTLKINPPKTQNGYRCIDLAPQTVDILTEWQFQQRRDLFKLGLNPMNVDQLVFSNKDNDYLRENVVNYWNVSLCKKRGLRHIKLHGFRHTHASLLFEAGASMEDVKERMGHSSITTTMNIYTHVTRSRKKETADIFGNFMQI</sequence>
<accession>A0A0R1VHA9</accession>
<dbReference type="Proteomes" id="UP000051307">
    <property type="component" value="Unassembled WGS sequence"/>
</dbReference>
<dbReference type="InterPro" id="IPR050090">
    <property type="entry name" value="Tyrosine_recombinase_XerCD"/>
</dbReference>
<evidence type="ECO:0000259" key="5">
    <source>
        <dbReference type="PROSITE" id="PS51898"/>
    </source>
</evidence>
<dbReference type="GO" id="GO:0015074">
    <property type="term" value="P:DNA integration"/>
    <property type="evidence" value="ECO:0007669"/>
    <property type="project" value="UniProtKB-KW"/>
</dbReference>
<dbReference type="InterPro" id="IPR004107">
    <property type="entry name" value="Integrase_SAM-like_N"/>
</dbReference>
<dbReference type="InterPro" id="IPR013762">
    <property type="entry name" value="Integrase-like_cat_sf"/>
</dbReference>
<keyword evidence="3" id="KW-0238">DNA-binding</keyword>
<dbReference type="PANTHER" id="PTHR30349:SF64">
    <property type="entry name" value="PROPHAGE INTEGRASE INTD-RELATED"/>
    <property type="match status" value="1"/>
</dbReference>
<evidence type="ECO:0000313" key="6">
    <source>
        <dbReference type="EMBL" id="KRM04685.1"/>
    </source>
</evidence>
<evidence type="ECO:0000313" key="7">
    <source>
        <dbReference type="Proteomes" id="UP000051307"/>
    </source>
</evidence>
<dbReference type="PATRIC" id="fig|1423767.3.peg.581"/>
<dbReference type="PANTHER" id="PTHR30349">
    <property type="entry name" value="PHAGE INTEGRASE-RELATED"/>
    <property type="match status" value="1"/>
</dbReference>
<keyword evidence="4" id="KW-0233">DNA recombination</keyword>
<dbReference type="GO" id="GO:0003677">
    <property type="term" value="F:DNA binding"/>
    <property type="evidence" value="ECO:0007669"/>
    <property type="project" value="UniProtKB-KW"/>
</dbReference>
<feature type="domain" description="Tyr recombinase" evidence="5">
    <location>
        <begin position="177"/>
        <end position="379"/>
    </location>
</feature>
<evidence type="ECO:0000256" key="4">
    <source>
        <dbReference type="ARBA" id="ARBA00023172"/>
    </source>
</evidence>
<dbReference type="PROSITE" id="PS51898">
    <property type="entry name" value="TYR_RECOMBINASE"/>
    <property type="match status" value="1"/>
</dbReference>
<dbReference type="Gene3D" id="1.10.150.130">
    <property type="match status" value="1"/>
</dbReference>
<dbReference type="AlphaFoldDB" id="A0A0R1VHA9"/>
<reference evidence="6 7" key="1">
    <citation type="journal article" date="2015" name="Genome Announc.">
        <title>Expanding the biotechnology potential of lactobacilli through comparative genomics of 213 strains and associated genera.</title>
        <authorList>
            <person name="Sun Z."/>
            <person name="Harris H.M."/>
            <person name="McCann A."/>
            <person name="Guo C."/>
            <person name="Argimon S."/>
            <person name="Zhang W."/>
            <person name="Yang X."/>
            <person name="Jeffery I.B."/>
            <person name="Cooney J.C."/>
            <person name="Kagawa T.F."/>
            <person name="Liu W."/>
            <person name="Song Y."/>
            <person name="Salvetti E."/>
            <person name="Wrobel A."/>
            <person name="Rasinkangas P."/>
            <person name="Parkhill J."/>
            <person name="Rea M.C."/>
            <person name="O'Sullivan O."/>
            <person name="Ritari J."/>
            <person name="Douillard F.P."/>
            <person name="Paul Ross R."/>
            <person name="Yang R."/>
            <person name="Briner A.E."/>
            <person name="Felis G.E."/>
            <person name="de Vos W.M."/>
            <person name="Barrangou R."/>
            <person name="Klaenhammer T.R."/>
            <person name="Caufield P.W."/>
            <person name="Cui Y."/>
            <person name="Zhang H."/>
            <person name="O'Toole P.W."/>
        </authorList>
    </citation>
    <scope>NUCLEOTIDE SEQUENCE [LARGE SCALE GENOMIC DNA]</scope>
    <source>
        <strain evidence="6 7">DSM 16761</strain>
    </source>
</reference>
<keyword evidence="2" id="KW-0229">DNA integration</keyword>
<dbReference type="CDD" id="cd01189">
    <property type="entry name" value="INT_ICEBs1_C_like"/>
    <property type="match status" value="1"/>
</dbReference>
<comment type="similarity">
    <text evidence="1">Belongs to the 'phage' integrase family.</text>
</comment>
<dbReference type="Pfam" id="PF00589">
    <property type="entry name" value="Phage_integrase"/>
    <property type="match status" value="1"/>
</dbReference>
<gene>
    <name evidence="6" type="ORF">FC59_GL000563</name>
</gene>
<comment type="caution">
    <text evidence="6">The sequence shown here is derived from an EMBL/GenBank/DDBJ whole genome shotgun (WGS) entry which is preliminary data.</text>
</comment>
<evidence type="ECO:0000256" key="1">
    <source>
        <dbReference type="ARBA" id="ARBA00008857"/>
    </source>
</evidence>
<dbReference type="eggNOG" id="COG0582">
    <property type="taxonomic scope" value="Bacteria"/>
</dbReference>
<dbReference type="InterPro" id="IPR010998">
    <property type="entry name" value="Integrase_recombinase_N"/>
</dbReference>
<dbReference type="InterPro" id="IPR002104">
    <property type="entry name" value="Integrase_catalytic"/>
</dbReference>
<proteinExistence type="inferred from homology"/>
<dbReference type="InterPro" id="IPR011010">
    <property type="entry name" value="DNA_brk_join_enz"/>
</dbReference>
<name>A0A0R1VHA9_9LACO</name>
<dbReference type="EMBL" id="AZFU01000018">
    <property type="protein sequence ID" value="KRM04685.1"/>
    <property type="molecule type" value="Genomic_DNA"/>
</dbReference>
<dbReference type="GO" id="GO:0006310">
    <property type="term" value="P:DNA recombination"/>
    <property type="evidence" value="ECO:0007669"/>
    <property type="project" value="UniProtKB-KW"/>
</dbReference>
<dbReference type="Pfam" id="PF14659">
    <property type="entry name" value="Phage_int_SAM_3"/>
    <property type="match status" value="1"/>
</dbReference>
<evidence type="ECO:0000256" key="3">
    <source>
        <dbReference type="ARBA" id="ARBA00023125"/>
    </source>
</evidence>
<dbReference type="SUPFAM" id="SSF56349">
    <property type="entry name" value="DNA breaking-rejoining enzymes"/>
    <property type="match status" value="1"/>
</dbReference>
<organism evidence="6 7">
    <name type="scientific">Lactobacillus kitasatonis DSM 16761 = JCM 1039</name>
    <dbReference type="NCBI Taxonomy" id="1423767"/>
    <lineage>
        <taxon>Bacteria</taxon>
        <taxon>Bacillati</taxon>
        <taxon>Bacillota</taxon>
        <taxon>Bacilli</taxon>
        <taxon>Lactobacillales</taxon>
        <taxon>Lactobacillaceae</taxon>
        <taxon>Lactobacillus</taxon>
    </lineage>
</organism>
<dbReference type="Gene3D" id="1.10.443.10">
    <property type="entry name" value="Intergrase catalytic core"/>
    <property type="match status" value="1"/>
</dbReference>
<evidence type="ECO:0000256" key="2">
    <source>
        <dbReference type="ARBA" id="ARBA00022908"/>
    </source>
</evidence>
<protein>
    <submittedName>
        <fullName evidence="6">Integrase</fullName>
    </submittedName>
</protein>